<gene>
    <name evidence="1" type="ORF">IQ05_00933</name>
</gene>
<sequence>MTNSSNIFSEIQLLNNSIFKVCGIQLENVAAEKESQEYFAHNFELNKQKVKFRMAKITPTKTGQFVSIWKRNEKGITEPHNVDDYFEFYFIATRQAERFGVFIFNKTVLSENRILTSPKGKGKLGIRVYPNWSVTENKQAKKTQNWQTKYFVEIGNSNEIDLNKLKKLLKIELEKN</sequence>
<dbReference type="InterPro" id="IPR038231">
    <property type="entry name" value="MepB-like_sf"/>
</dbReference>
<evidence type="ECO:0008006" key="3">
    <source>
        <dbReference type="Google" id="ProtNLM"/>
    </source>
</evidence>
<dbReference type="Pfam" id="PF08877">
    <property type="entry name" value="MepB-like"/>
    <property type="match status" value="1"/>
</dbReference>
<dbReference type="Gene3D" id="3.40.1350.140">
    <property type="entry name" value="MepB-like"/>
    <property type="match status" value="1"/>
</dbReference>
<proteinExistence type="predicted"/>
<reference evidence="1 2" key="1">
    <citation type="journal article" date="2015" name="Stand. Genomic Sci.">
        <title>Genomic Encyclopedia of Bacterial and Archaeal Type Strains, Phase III: the genomes of soil and plant-associated and newly described type strains.</title>
        <authorList>
            <person name="Whitman W.B."/>
            <person name="Woyke T."/>
            <person name="Klenk H.P."/>
            <person name="Zhou Y."/>
            <person name="Lilburn T.G."/>
            <person name="Beck B.J."/>
            <person name="De Vos P."/>
            <person name="Vandamme P."/>
            <person name="Eisen J.A."/>
            <person name="Garrity G."/>
            <person name="Hugenholtz P."/>
            <person name="Kyrpides N.C."/>
        </authorList>
    </citation>
    <scope>NUCLEOTIDE SEQUENCE [LARGE SCALE GENOMIC DNA]</scope>
    <source>
        <strain evidence="1 2">CGMCC 1.6847</strain>
    </source>
</reference>
<dbReference type="PIRSF" id="PIRSF032285">
    <property type="entry name" value="UCP032285"/>
    <property type="match status" value="1"/>
</dbReference>
<accession>A0ABY3FLN9</accession>
<organism evidence="1 2">
    <name type="scientific">Flavobacterium tiangeerense</name>
    <dbReference type="NCBI Taxonomy" id="459471"/>
    <lineage>
        <taxon>Bacteria</taxon>
        <taxon>Pseudomonadati</taxon>
        <taxon>Bacteroidota</taxon>
        <taxon>Flavobacteriia</taxon>
        <taxon>Flavobacteriales</taxon>
        <taxon>Flavobacteriaceae</taxon>
        <taxon>Flavobacterium</taxon>
    </lineage>
</organism>
<comment type="caution">
    <text evidence="1">The sequence shown here is derived from an EMBL/GenBank/DDBJ whole genome shotgun (WGS) entry which is preliminary data.</text>
</comment>
<evidence type="ECO:0000313" key="2">
    <source>
        <dbReference type="Proteomes" id="UP000317519"/>
    </source>
</evidence>
<keyword evidence="2" id="KW-1185">Reference proteome</keyword>
<name>A0ABY3FLN9_9FLAO</name>
<dbReference type="EMBL" id="VLKO01000003">
    <property type="protein sequence ID" value="TWI01354.1"/>
    <property type="molecule type" value="Genomic_DNA"/>
</dbReference>
<evidence type="ECO:0000313" key="1">
    <source>
        <dbReference type="EMBL" id="TWI01354.1"/>
    </source>
</evidence>
<dbReference type="Proteomes" id="UP000317519">
    <property type="component" value="Unassembled WGS sequence"/>
</dbReference>
<protein>
    <recommendedName>
        <fullName evidence="3">MepB protein</fullName>
    </recommendedName>
</protein>
<dbReference type="RefSeq" id="WP_144890308.1">
    <property type="nucleotide sequence ID" value="NZ_VLKO01000003.1"/>
</dbReference>
<dbReference type="InterPro" id="IPR011235">
    <property type="entry name" value="MepB-like"/>
</dbReference>